<accession>A0ABR9NZF4</accession>
<comment type="caution">
    <text evidence="2">The sequence shown here is derived from an EMBL/GenBank/DDBJ whole genome shotgun (WGS) entry which is preliminary data.</text>
</comment>
<feature type="non-terminal residue" evidence="2">
    <location>
        <position position="27"/>
    </location>
</feature>
<evidence type="ECO:0000313" key="2">
    <source>
        <dbReference type="EMBL" id="MBE2889640.1"/>
    </source>
</evidence>
<proteinExistence type="predicted"/>
<keyword evidence="3" id="KW-1185">Reference proteome</keyword>
<sequence length="27" mass="2887">MEKDGNRPGAAEGERSSTGAAPEVKRW</sequence>
<protein>
    <submittedName>
        <fullName evidence="2">IS3 family transposase</fullName>
    </submittedName>
</protein>
<organism evidence="2 3">
    <name type="scientific">Geobacter anodireducens</name>
    <dbReference type="NCBI Taxonomy" id="1340425"/>
    <lineage>
        <taxon>Bacteria</taxon>
        <taxon>Pseudomonadati</taxon>
        <taxon>Thermodesulfobacteriota</taxon>
        <taxon>Desulfuromonadia</taxon>
        <taxon>Geobacterales</taxon>
        <taxon>Geobacteraceae</taxon>
        <taxon>Geobacter</taxon>
    </lineage>
</organism>
<evidence type="ECO:0000313" key="3">
    <source>
        <dbReference type="Proteomes" id="UP000618926"/>
    </source>
</evidence>
<feature type="region of interest" description="Disordered" evidence="1">
    <location>
        <begin position="1"/>
        <end position="27"/>
    </location>
</feature>
<evidence type="ECO:0000256" key="1">
    <source>
        <dbReference type="SAM" id="MobiDB-lite"/>
    </source>
</evidence>
<gene>
    <name evidence="2" type="ORF">IIE05_16905</name>
</gene>
<dbReference type="EMBL" id="JADBFD010000034">
    <property type="protein sequence ID" value="MBE2889640.1"/>
    <property type="molecule type" value="Genomic_DNA"/>
</dbReference>
<reference evidence="2 3" key="1">
    <citation type="submission" date="2020-10" db="EMBL/GenBank/DDBJ databases">
        <title>Investigation of anaerobic biodegradation of phenanthrene by a sulfate-dependent Geobacter anodireducens strain PheS2.</title>
        <authorList>
            <person name="Zhang Z."/>
        </authorList>
    </citation>
    <scope>NUCLEOTIDE SEQUENCE [LARGE SCALE GENOMIC DNA]</scope>
    <source>
        <strain evidence="2 3">PheS2</strain>
    </source>
</reference>
<name>A0ABR9NZF4_9BACT</name>
<dbReference type="Proteomes" id="UP000618926">
    <property type="component" value="Unassembled WGS sequence"/>
</dbReference>